<protein>
    <submittedName>
        <fullName evidence="1">Uncharacterized protein</fullName>
    </submittedName>
</protein>
<reference evidence="1" key="1">
    <citation type="submission" date="2020-03" db="EMBL/GenBank/DDBJ databases">
        <title>The deep terrestrial virosphere.</title>
        <authorList>
            <person name="Holmfeldt K."/>
            <person name="Nilsson E."/>
            <person name="Simone D."/>
            <person name="Lopez-Fernandez M."/>
            <person name="Wu X."/>
            <person name="de Brujin I."/>
            <person name="Lundin D."/>
            <person name="Andersson A."/>
            <person name="Bertilsson S."/>
            <person name="Dopson M."/>
        </authorList>
    </citation>
    <scope>NUCLEOTIDE SEQUENCE</scope>
    <source>
        <strain evidence="1">MM415B04865</strain>
    </source>
</reference>
<gene>
    <name evidence="1" type="ORF">MM415B04865_0002</name>
</gene>
<evidence type="ECO:0000313" key="1">
    <source>
        <dbReference type="EMBL" id="QJA92103.1"/>
    </source>
</evidence>
<proteinExistence type="predicted"/>
<accession>A0A6M3LCA6</accession>
<dbReference type="EMBL" id="MT143038">
    <property type="protein sequence ID" value="QJA92103.1"/>
    <property type="molecule type" value="Genomic_DNA"/>
</dbReference>
<name>A0A6M3LCA6_9ZZZZ</name>
<organism evidence="1">
    <name type="scientific">viral metagenome</name>
    <dbReference type="NCBI Taxonomy" id="1070528"/>
    <lineage>
        <taxon>unclassified sequences</taxon>
        <taxon>metagenomes</taxon>
        <taxon>organismal metagenomes</taxon>
    </lineage>
</organism>
<sequence>MKAKDTVMGDNDTVYIAENGTAYTIAILKSQCVSNVNPKWVNENIDLIREAQAAMSFRAGIKEGYNAGLDDATHDAYNAGLDEGKQVSTEAVRGVLDYVESMFPELESTYWQGKNWKRFRKEQALSEGK</sequence>
<dbReference type="AlphaFoldDB" id="A0A6M3LCA6"/>